<reference evidence="2" key="1">
    <citation type="journal article" date="2021" name="Nat. Commun.">
        <title>Genetic determinants of endophytism in the Arabidopsis root mycobiome.</title>
        <authorList>
            <person name="Mesny F."/>
            <person name="Miyauchi S."/>
            <person name="Thiergart T."/>
            <person name="Pickel B."/>
            <person name="Atanasova L."/>
            <person name="Karlsson M."/>
            <person name="Huettel B."/>
            <person name="Barry K.W."/>
            <person name="Haridas S."/>
            <person name="Chen C."/>
            <person name="Bauer D."/>
            <person name="Andreopoulos W."/>
            <person name="Pangilinan J."/>
            <person name="LaButti K."/>
            <person name="Riley R."/>
            <person name="Lipzen A."/>
            <person name="Clum A."/>
            <person name="Drula E."/>
            <person name="Henrissat B."/>
            <person name="Kohler A."/>
            <person name="Grigoriev I.V."/>
            <person name="Martin F.M."/>
            <person name="Hacquard S."/>
        </authorList>
    </citation>
    <scope>NUCLEOTIDE SEQUENCE</scope>
    <source>
        <strain evidence="2">MPI-SDFR-AT-0068</strain>
    </source>
</reference>
<protein>
    <recommendedName>
        <fullName evidence="4">BZIP domain-containing protein</fullName>
    </recommendedName>
</protein>
<dbReference type="PANTHER" id="PTHR37012:SF7">
    <property type="entry name" value="B-ZIP TRANSCRIPTION FACTOR (EUROFUNG)-RELATED"/>
    <property type="match status" value="1"/>
</dbReference>
<dbReference type="EMBL" id="JAGPXF010000001">
    <property type="protein sequence ID" value="KAH7262860.1"/>
    <property type="molecule type" value="Genomic_DNA"/>
</dbReference>
<comment type="caution">
    <text evidence="2">The sequence shown here is derived from an EMBL/GenBank/DDBJ whole genome shotgun (WGS) entry which is preliminary data.</text>
</comment>
<keyword evidence="3" id="KW-1185">Reference proteome</keyword>
<evidence type="ECO:0000256" key="1">
    <source>
        <dbReference type="SAM" id="MobiDB-lite"/>
    </source>
</evidence>
<feature type="compositionally biased region" description="Low complexity" evidence="1">
    <location>
        <begin position="104"/>
        <end position="114"/>
    </location>
</feature>
<evidence type="ECO:0000313" key="2">
    <source>
        <dbReference type="EMBL" id="KAH7262860.1"/>
    </source>
</evidence>
<gene>
    <name evidence="2" type="ORF">BKA59DRAFT_449079</name>
</gene>
<accession>A0A8K0WJ00</accession>
<evidence type="ECO:0008006" key="4">
    <source>
        <dbReference type="Google" id="ProtNLM"/>
    </source>
</evidence>
<feature type="region of interest" description="Disordered" evidence="1">
    <location>
        <begin position="90"/>
        <end position="145"/>
    </location>
</feature>
<dbReference type="Proteomes" id="UP000813427">
    <property type="component" value="Unassembled WGS sequence"/>
</dbReference>
<dbReference type="PANTHER" id="PTHR37012">
    <property type="entry name" value="B-ZIP TRANSCRIPTION FACTOR (EUROFUNG)-RELATED"/>
    <property type="match status" value="1"/>
</dbReference>
<dbReference type="OrthoDB" id="5086080at2759"/>
<feature type="compositionally biased region" description="Polar residues" evidence="1">
    <location>
        <begin position="122"/>
        <end position="139"/>
    </location>
</feature>
<proteinExistence type="predicted"/>
<name>A0A8K0WJ00_9HYPO</name>
<dbReference type="CDD" id="cd14688">
    <property type="entry name" value="bZIP_YAP"/>
    <property type="match status" value="1"/>
</dbReference>
<sequence>MYAKIQNTTAEARRLKKREYDRKSQRLARERTKGRIAQLETMVESLRQADSNARVASLIDQLGQVTMKRDGLLQVLDSLDSVIRHHIGDLTTSEPASDTRPELSSNASTRRSSSFTLKELAGQTTATGVSPETSDSTILETPMNPPPTNLFDYDGWYHSFSDMPCPTIMGIGNSVFQPNLDCFVQTYTRSQ</sequence>
<evidence type="ECO:0000313" key="3">
    <source>
        <dbReference type="Proteomes" id="UP000813427"/>
    </source>
</evidence>
<organism evidence="2 3">
    <name type="scientific">Fusarium tricinctum</name>
    <dbReference type="NCBI Taxonomy" id="61284"/>
    <lineage>
        <taxon>Eukaryota</taxon>
        <taxon>Fungi</taxon>
        <taxon>Dikarya</taxon>
        <taxon>Ascomycota</taxon>
        <taxon>Pezizomycotina</taxon>
        <taxon>Sordariomycetes</taxon>
        <taxon>Hypocreomycetidae</taxon>
        <taxon>Hypocreales</taxon>
        <taxon>Nectriaceae</taxon>
        <taxon>Fusarium</taxon>
        <taxon>Fusarium tricinctum species complex</taxon>
    </lineage>
</organism>
<dbReference type="AlphaFoldDB" id="A0A8K0WJ00"/>